<feature type="domain" description="Phosphatidic acid phosphatase type 2/haloperoxidase" evidence="2">
    <location>
        <begin position="1"/>
        <end position="111"/>
    </location>
</feature>
<keyword evidence="1" id="KW-0812">Transmembrane</keyword>
<dbReference type="AlphaFoldDB" id="A0A0G1IYK1"/>
<keyword evidence="1" id="KW-0472">Membrane</keyword>
<evidence type="ECO:0000313" key="3">
    <source>
        <dbReference type="EMBL" id="KKT64095.1"/>
    </source>
</evidence>
<dbReference type="PANTHER" id="PTHR14969">
    <property type="entry name" value="SPHINGOSINE-1-PHOSPHATE PHOSPHOHYDROLASE"/>
    <property type="match status" value="1"/>
</dbReference>
<proteinExistence type="predicted"/>
<dbReference type="SMART" id="SM00014">
    <property type="entry name" value="acidPPc"/>
    <property type="match status" value="1"/>
</dbReference>
<evidence type="ECO:0000313" key="4">
    <source>
        <dbReference type="Proteomes" id="UP000034652"/>
    </source>
</evidence>
<accession>A0A0G1IYK1</accession>
<gene>
    <name evidence="3" type="ORF">UW57_C0003G0089</name>
</gene>
<keyword evidence="1" id="KW-1133">Transmembrane helix</keyword>
<dbReference type="Proteomes" id="UP000034652">
    <property type="component" value="Unassembled WGS sequence"/>
</dbReference>
<feature type="transmembrane region" description="Helical" evidence="1">
    <location>
        <begin position="47"/>
        <end position="65"/>
    </location>
</feature>
<reference evidence="3 4" key="1">
    <citation type="journal article" date="2015" name="Nature">
        <title>rRNA introns, odd ribosomes, and small enigmatic genomes across a large radiation of phyla.</title>
        <authorList>
            <person name="Brown C.T."/>
            <person name="Hug L.A."/>
            <person name="Thomas B.C."/>
            <person name="Sharon I."/>
            <person name="Castelle C.J."/>
            <person name="Singh A."/>
            <person name="Wilkins M.J."/>
            <person name="Williams K.H."/>
            <person name="Banfield J.F."/>
        </authorList>
    </citation>
    <scope>NUCLEOTIDE SEQUENCE [LARGE SCALE GENOMIC DNA]</scope>
</reference>
<name>A0A0G1IYK1_9BACT</name>
<dbReference type="InterPro" id="IPR000326">
    <property type="entry name" value="PAP2/HPO"/>
</dbReference>
<protein>
    <submittedName>
        <fullName evidence="3">Bacteriocin transport permease</fullName>
    </submittedName>
</protein>
<dbReference type="InterPro" id="IPR036938">
    <property type="entry name" value="PAP2/HPO_sf"/>
</dbReference>
<dbReference type="STRING" id="1618646.UW57_C0003G0089"/>
<sequence>MLIEAFSAGILSRFIFTEIIRYFYDRPRPFEVLSSVYQLIQHSPGGSFPSGHAAFFFALATGVFFHRKWWGVLFYIAALAISLSRVAAGLHWPSDVLAGAVIGILSAWLVKMLLKNFARGGS</sequence>
<dbReference type="PANTHER" id="PTHR14969:SF13">
    <property type="entry name" value="AT30094P"/>
    <property type="match status" value="1"/>
</dbReference>
<dbReference type="SUPFAM" id="SSF48317">
    <property type="entry name" value="Acid phosphatase/Vanadium-dependent haloperoxidase"/>
    <property type="match status" value="1"/>
</dbReference>
<dbReference type="Gene3D" id="1.20.144.10">
    <property type="entry name" value="Phosphatidic acid phosphatase type 2/haloperoxidase"/>
    <property type="match status" value="1"/>
</dbReference>
<comment type="caution">
    <text evidence="3">The sequence shown here is derived from an EMBL/GenBank/DDBJ whole genome shotgun (WGS) entry which is preliminary data.</text>
</comment>
<evidence type="ECO:0000256" key="1">
    <source>
        <dbReference type="SAM" id="Phobius"/>
    </source>
</evidence>
<feature type="transmembrane region" description="Helical" evidence="1">
    <location>
        <begin position="72"/>
        <end position="90"/>
    </location>
</feature>
<organism evidence="3 4">
    <name type="scientific">Candidatus Giovannonibacteria bacterium GW2011_GWA1_44_29</name>
    <dbReference type="NCBI Taxonomy" id="1618646"/>
    <lineage>
        <taxon>Bacteria</taxon>
        <taxon>Candidatus Giovannoniibacteriota</taxon>
    </lineage>
</organism>
<evidence type="ECO:0000259" key="2">
    <source>
        <dbReference type="SMART" id="SM00014"/>
    </source>
</evidence>
<dbReference type="EMBL" id="LCIV01000003">
    <property type="protein sequence ID" value="KKT64095.1"/>
    <property type="molecule type" value="Genomic_DNA"/>
</dbReference>
<dbReference type="Pfam" id="PF01569">
    <property type="entry name" value="PAP2"/>
    <property type="match status" value="1"/>
</dbReference>
<feature type="transmembrane region" description="Helical" evidence="1">
    <location>
        <begin position="96"/>
        <end position="114"/>
    </location>
</feature>